<dbReference type="GO" id="GO:0016407">
    <property type="term" value="F:acetyltransferase activity"/>
    <property type="evidence" value="ECO:0007669"/>
    <property type="project" value="InterPro"/>
</dbReference>
<dbReference type="EMBL" id="KV748667">
    <property type="protein sequence ID" value="OCL13817.1"/>
    <property type="molecule type" value="Genomic_DNA"/>
</dbReference>
<evidence type="ECO:0000313" key="3">
    <source>
        <dbReference type="EMBL" id="OCL13817.1"/>
    </source>
</evidence>
<dbReference type="SUPFAM" id="SSF54001">
    <property type="entry name" value="Cysteine proteinases"/>
    <property type="match status" value="1"/>
</dbReference>
<reference evidence="3 4" key="1">
    <citation type="journal article" date="2016" name="Nat. Commun.">
        <title>Ectomycorrhizal ecology is imprinted in the genome of the dominant symbiotic fungus Cenococcum geophilum.</title>
        <authorList>
            <consortium name="DOE Joint Genome Institute"/>
            <person name="Peter M."/>
            <person name="Kohler A."/>
            <person name="Ohm R.A."/>
            <person name="Kuo A."/>
            <person name="Krutzmann J."/>
            <person name="Morin E."/>
            <person name="Arend M."/>
            <person name="Barry K.W."/>
            <person name="Binder M."/>
            <person name="Choi C."/>
            <person name="Clum A."/>
            <person name="Copeland A."/>
            <person name="Grisel N."/>
            <person name="Haridas S."/>
            <person name="Kipfer T."/>
            <person name="LaButti K."/>
            <person name="Lindquist E."/>
            <person name="Lipzen A."/>
            <person name="Maire R."/>
            <person name="Meier B."/>
            <person name="Mihaltcheva S."/>
            <person name="Molinier V."/>
            <person name="Murat C."/>
            <person name="Poggeler S."/>
            <person name="Quandt C.A."/>
            <person name="Sperisen C."/>
            <person name="Tritt A."/>
            <person name="Tisserant E."/>
            <person name="Crous P.W."/>
            <person name="Henrissat B."/>
            <person name="Nehls U."/>
            <person name="Egli S."/>
            <person name="Spatafora J.W."/>
            <person name="Grigoriev I.V."/>
            <person name="Martin F.M."/>
        </authorList>
    </citation>
    <scope>NUCLEOTIDE SEQUENCE [LARGE SCALE GENOMIC DNA]</scope>
    <source>
        <strain evidence="3 4">CBS 207.34</strain>
    </source>
</reference>
<keyword evidence="4" id="KW-1185">Reference proteome</keyword>
<keyword evidence="2" id="KW-0012">Acyltransferase</keyword>
<sequence length="311" mass="35960">MQTQERPVYTKVQLDRYFDRLKLPTPSRKYDVSSASAEDALEYLSVLQKHHLAAIPFENLTLHYSPHRQISLRSDELYKKIVESDGRGGYCMENSCIFGILLRSLGFQLYSAGARVKEGEVFNGWNHMINLVKIGEHRYVVDVGFGPNGPIHPLKLDRSSTVSNHISPASMRLQWKNIVGNTNPDQRLWVYEHKINDKHDFEEMYCFTELEFLPSDYEIMNYYTSTSLKVLFTQKIVCAKMLIGGPENDQIIGVVILQNDVKWRIHGEKKREQKFESEEDRLKALDEVFGIKLSPVERECIKGTVSEIKKQ</sequence>
<name>A0A8E2JYH8_9PEZI</name>
<keyword evidence="2 3" id="KW-0808">Transferase</keyword>
<evidence type="ECO:0000313" key="4">
    <source>
        <dbReference type="Proteomes" id="UP000250140"/>
    </source>
</evidence>
<proteinExistence type="inferred from homology"/>
<evidence type="ECO:0000256" key="2">
    <source>
        <dbReference type="RuleBase" id="RU003452"/>
    </source>
</evidence>
<gene>
    <name evidence="3" type="ORF">AOQ84DRAFT_282373</name>
</gene>
<dbReference type="InterPro" id="IPR001447">
    <property type="entry name" value="Arylamine_N-AcTrfase"/>
</dbReference>
<dbReference type="PANTHER" id="PTHR11786">
    <property type="entry name" value="N-HYDROXYARYLAMINE O-ACETYLTRANSFERASE"/>
    <property type="match status" value="1"/>
</dbReference>
<organism evidence="3 4">
    <name type="scientific">Glonium stellatum</name>
    <dbReference type="NCBI Taxonomy" id="574774"/>
    <lineage>
        <taxon>Eukaryota</taxon>
        <taxon>Fungi</taxon>
        <taxon>Dikarya</taxon>
        <taxon>Ascomycota</taxon>
        <taxon>Pezizomycotina</taxon>
        <taxon>Dothideomycetes</taxon>
        <taxon>Pleosporomycetidae</taxon>
        <taxon>Gloniales</taxon>
        <taxon>Gloniaceae</taxon>
        <taxon>Glonium</taxon>
    </lineage>
</organism>
<protein>
    <submittedName>
        <fullName evidence="3">Arylamine N-acetyltransferase 1</fullName>
    </submittedName>
</protein>
<dbReference type="InterPro" id="IPR053710">
    <property type="entry name" value="Arylamine_NAT_domain_sf"/>
</dbReference>
<dbReference type="Pfam" id="PF00797">
    <property type="entry name" value="Acetyltransf_2"/>
    <property type="match status" value="1"/>
</dbReference>
<dbReference type="PANTHER" id="PTHR11786:SF0">
    <property type="entry name" value="ARYLAMINE N-ACETYLTRANSFERASE 4-RELATED"/>
    <property type="match status" value="1"/>
</dbReference>
<dbReference type="OrthoDB" id="10260017at2759"/>
<accession>A0A8E2JYH8</accession>
<evidence type="ECO:0000256" key="1">
    <source>
        <dbReference type="ARBA" id="ARBA00006547"/>
    </source>
</evidence>
<dbReference type="InterPro" id="IPR038765">
    <property type="entry name" value="Papain-like_cys_pep_sf"/>
</dbReference>
<comment type="similarity">
    <text evidence="1 2">Belongs to the arylamine N-acetyltransferase family.</text>
</comment>
<dbReference type="Proteomes" id="UP000250140">
    <property type="component" value="Unassembled WGS sequence"/>
</dbReference>
<dbReference type="Gene3D" id="3.30.2140.20">
    <property type="match status" value="1"/>
</dbReference>
<dbReference type="PRINTS" id="PR01543">
    <property type="entry name" value="ANATRNSFRASE"/>
</dbReference>
<dbReference type="AlphaFoldDB" id="A0A8E2JYH8"/>